<evidence type="ECO:0000256" key="4">
    <source>
        <dbReference type="SAM" id="MobiDB-lite"/>
    </source>
</evidence>
<name>A0A6J8EZU0_MYTCO</name>
<dbReference type="Proteomes" id="UP000507470">
    <property type="component" value="Unassembled WGS sequence"/>
</dbReference>
<dbReference type="InterPro" id="IPR000198">
    <property type="entry name" value="RhoGAP_dom"/>
</dbReference>
<dbReference type="GO" id="GO:0007165">
    <property type="term" value="P:signal transduction"/>
    <property type="evidence" value="ECO:0007669"/>
    <property type="project" value="InterPro"/>
</dbReference>
<dbReference type="EMBL" id="CACVKT020010403">
    <property type="protein sequence ID" value="CAC5426179.1"/>
    <property type="molecule type" value="Genomic_DNA"/>
</dbReference>
<sequence length="1775" mass="202085">MASGNLNLQEWLRLLDLELYNEKFASLGLTTVEQLKEFGLDDSFLNDLGITKIGHRQRILSSMSRSTTMPSQENGSVRGQEQEDDIYENVGCPSPHIQKKEENEDIYVNCAASNSSEDNLSLKSVESADGGEVKKKPVPRPRLSKMKKEQKEKFLQQQSLDNLESIPQSPPPAASPRKCNLNIFHLSGATLDESNADDFDPFAVSRSPKESTQSTKKYSDELMNVFTSESNINSSAPERPRGFSDTFVHSNSERLSNNYDAIWVSSNPTQNSSGSLMPRRASDMSPFTPPFLPVPCVKDTFDFKTDENTKNSENEPSAYEPVNQGKLSSAKSPKHIYVNEDSMNSESPPPPSFPPPELPPGEALPPVPPRISNSSNSSVTYSSVNKKKSVKRNNDNESDPLYSDKYLEKGYFTSTKMKTLTSTSGPDPFNGEDPFCDMDFQNECQSFNQPGADNIFDPGEPTEPAFDPFGIYEVHDQLNSGDPLERVPPAPDWHETGQPPKAAVSCNSGYSLYSLASPIQIDNSSDEQTSEGDLSDPSSPEDLIPGATGPINPSVDIVPSSPSPRKPKQKSGYLWKQGGVKANRGWRRRWVVFDGKTLRYYPNHKSQISKRIIPLACMNRVEVCVKDKNADRFKFNLINQNRTFLFAAETLNECTLWANTLMEAIINYEKPKNGEPEGGQMFDPDKMGFIKFERKGELFVAIKAGKLCYYDSHQDYKIASPINEIDMKLASVKEISRNKMQLSTHYGHFILLFTEKQDCVYWKMAMEDAIADGLGDNTVLDSVRENQSNHFCADCRAPGIHRDFDHRISRIKSLRMDTTIWTPSLIELMKAIGNENANKFWESRLQAVHGINTESSPINRKQFIQDKYERKLWIDQHPLIGGLNEFDHVTENQSNHFCADCRAPDAHWASINIGIVLCKNCAGIHRDFDHRISRIKSLRMDTTIWTPSLIELMKAIGNENANKFWESRLQAVHGINTESSPINRKQFIQDKYERKLWIDQHPLIGGLNEELLRVVVTEDILQTMKIVFSGADILFTESTTGKTAFDFAKDEGQRLQTEFLYHNGGDRTSRASADIDEALALRLRAEITMEGHLLKTGPRNRNAFMDRYCVIEHGCLRYFVNEKSSTARDSIDNESMLCVQAVTNVEKSVLNLNRVRQLSVRKSIRPDSMKRYPNAFELSTRKTNNRTYLFAASTPEEKMTWMRTLTKLFCPIHFIKEIHDKEFSLAGNFYMKAGVASEWQKTWILVDRKVVRYLDDEQKLLEIDLRKVSNIQYVEHVAGQPCPYAAESGKCFTIDIPGRSLYFQADLHRDTERLYEAFGNSMKIYKLRRGGGPTIEDQQLTPENVPVIVHKCIKFIEDNGFKDEGVYRLAAQDSKIQNVLSRFLADAHSLSLRMDLHSVNEVANCLKRFFRQLKDPLFTKIAYQDWIKCAAMDSVESKLSFYKFQLNQLPLVNKCTVKKLMLHLACLSTYSAENKMDIKNIALAFGSTLMKGGAEMIHQNNLPLEMRVIEDLITHHSVLFEEEVQKIERSESMLQAVQQKIKMAELQHRNSAVHLSQIGEMMITIYYQHRTNQSEVYSAKRGGSVGEAVEHMKRKVRLSLGQWVLYEVVYSDVLERPLHPSECLLDVVMSWSNWEEEYRKNTHLVMKSAERLLQLDEVYDPNHALFAEFKYKEKKEKFKKFSFGFNQSKLSLFKDLGYNTQPSKSWKIEDMLIYFGADPKKNAQKFAFSFFIKGERIGKGDMPLFGRTICCTTENELINWMAALLKAKHPNGFLS</sequence>
<feature type="domain" description="Arf-GAP" evidence="7">
    <location>
        <begin position="877"/>
        <end position="998"/>
    </location>
</feature>
<evidence type="ECO:0000256" key="2">
    <source>
        <dbReference type="PROSITE-ProRule" id="PRU00288"/>
    </source>
</evidence>
<feature type="compositionally biased region" description="Basic and acidic residues" evidence="4">
    <location>
        <begin position="302"/>
        <end position="313"/>
    </location>
</feature>
<dbReference type="PROSITE" id="PS50238">
    <property type="entry name" value="RHOGAP"/>
    <property type="match status" value="1"/>
</dbReference>
<feature type="compositionally biased region" description="Low complexity" evidence="4">
    <location>
        <begin position="550"/>
        <end position="560"/>
    </location>
</feature>
<dbReference type="SUPFAM" id="SSF47769">
    <property type="entry name" value="SAM/Pointed domain"/>
    <property type="match status" value="1"/>
</dbReference>
<feature type="region of interest" description="Disordered" evidence="4">
    <location>
        <begin position="423"/>
        <end position="501"/>
    </location>
</feature>
<dbReference type="GO" id="GO:0005737">
    <property type="term" value="C:cytoplasm"/>
    <property type="evidence" value="ECO:0007669"/>
    <property type="project" value="TreeGrafter"/>
</dbReference>
<keyword evidence="1" id="KW-0343">GTPase activation</keyword>
<feature type="compositionally biased region" description="Basic residues" evidence="4">
    <location>
        <begin position="136"/>
        <end position="145"/>
    </location>
</feature>
<dbReference type="SUPFAM" id="SSF54236">
    <property type="entry name" value="Ubiquitin-like"/>
    <property type="match status" value="1"/>
</dbReference>
<proteinExistence type="predicted"/>
<dbReference type="InterPro" id="IPR011993">
    <property type="entry name" value="PH-like_dom_sf"/>
</dbReference>
<feature type="domain" description="PH" evidence="5">
    <location>
        <begin position="1086"/>
        <end position="1210"/>
    </location>
</feature>
<dbReference type="CDD" id="cd00821">
    <property type="entry name" value="PH"/>
    <property type="match status" value="1"/>
</dbReference>
<dbReference type="InterPro" id="IPR001164">
    <property type="entry name" value="ArfGAP_dom"/>
</dbReference>
<feature type="domain" description="SAM" evidence="6">
    <location>
        <begin position="7"/>
        <end position="69"/>
    </location>
</feature>
<reference evidence="10 11" key="1">
    <citation type="submission" date="2020-06" db="EMBL/GenBank/DDBJ databases">
        <authorList>
            <person name="Li R."/>
            <person name="Bekaert M."/>
        </authorList>
    </citation>
    <scope>NUCLEOTIDE SEQUENCE [LARGE SCALE GENOMIC DNA]</scope>
    <source>
        <strain evidence="11">wild</strain>
    </source>
</reference>
<evidence type="ECO:0000259" key="7">
    <source>
        <dbReference type="PROSITE" id="PS50115"/>
    </source>
</evidence>
<protein>
    <submittedName>
        <fullName evidence="10">ARAP1</fullName>
    </submittedName>
</protein>
<keyword evidence="3" id="KW-0175">Coiled coil</keyword>
<feature type="coiled-coil region" evidence="3">
    <location>
        <begin position="1520"/>
        <end position="1547"/>
    </location>
</feature>
<dbReference type="InterPro" id="IPR013761">
    <property type="entry name" value="SAM/pointed_sf"/>
</dbReference>
<dbReference type="SMART" id="SM00324">
    <property type="entry name" value="RhoGAP"/>
    <property type="match status" value="1"/>
</dbReference>
<dbReference type="GO" id="GO:0005547">
    <property type="term" value="F:phosphatidylinositol-3,4,5-trisphosphate binding"/>
    <property type="evidence" value="ECO:0007669"/>
    <property type="project" value="TreeGrafter"/>
</dbReference>
<dbReference type="Pfam" id="PF00536">
    <property type="entry name" value="SAM_1"/>
    <property type="match status" value="1"/>
</dbReference>
<dbReference type="GO" id="GO:0005096">
    <property type="term" value="F:GTPase activator activity"/>
    <property type="evidence" value="ECO:0007669"/>
    <property type="project" value="UniProtKB-KW"/>
</dbReference>
<dbReference type="SMART" id="SM00454">
    <property type="entry name" value="SAM"/>
    <property type="match status" value="1"/>
</dbReference>
<dbReference type="InterPro" id="IPR038508">
    <property type="entry name" value="ArfGAP_dom_sf"/>
</dbReference>
<evidence type="ECO:0000259" key="9">
    <source>
        <dbReference type="PROSITE" id="PS50238"/>
    </source>
</evidence>
<dbReference type="SMART" id="SM00105">
    <property type="entry name" value="ArfGap"/>
    <property type="match status" value="2"/>
</dbReference>
<dbReference type="SUPFAM" id="SSF48350">
    <property type="entry name" value="GTPase activation domain, GAP"/>
    <property type="match status" value="1"/>
</dbReference>
<gene>
    <name evidence="10" type="ORF">MCOR_57915</name>
</gene>
<dbReference type="SUPFAM" id="SSF50729">
    <property type="entry name" value="PH domain-like"/>
    <property type="match status" value="5"/>
</dbReference>
<dbReference type="SUPFAM" id="SSF57863">
    <property type="entry name" value="ArfGap/RecO-like zinc finger"/>
    <property type="match status" value="2"/>
</dbReference>
<dbReference type="GO" id="GO:0008270">
    <property type="term" value="F:zinc ion binding"/>
    <property type="evidence" value="ECO:0007669"/>
    <property type="project" value="UniProtKB-KW"/>
</dbReference>
<evidence type="ECO:0000313" key="10">
    <source>
        <dbReference type="EMBL" id="CAC5426179.1"/>
    </source>
</evidence>
<dbReference type="InterPro" id="IPR000159">
    <property type="entry name" value="RA_dom"/>
</dbReference>
<dbReference type="OrthoDB" id="29546at2759"/>
<dbReference type="PANTHER" id="PTHR45899">
    <property type="entry name" value="RHO GTPASE ACTIVATING PROTEIN AT 15B, ISOFORM C"/>
    <property type="match status" value="1"/>
</dbReference>
<evidence type="ECO:0000259" key="6">
    <source>
        <dbReference type="PROSITE" id="PS50105"/>
    </source>
</evidence>
<dbReference type="PANTHER" id="PTHR45899:SF2">
    <property type="entry name" value="RHO GTPASE ACTIVATING PROTEIN AT 15B, ISOFORM C"/>
    <property type="match status" value="1"/>
</dbReference>
<dbReference type="Pfam" id="PF01412">
    <property type="entry name" value="ArfGap"/>
    <property type="match status" value="2"/>
</dbReference>
<evidence type="ECO:0000259" key="8">
    <source>
        <dbReference type="PROSITE" id="PS50200"/>
    </source>
</evidence>
<organism evidence="10 11">
    <name type="scientific">Mytilus coruscus</name>
    <name type="common">Sea mussel</name>
    <dbReference type="NCBI Taxonomy" id="42192"/>
    <lineage>
        <taxon>Eukaryota</taxon>
        <taxon>Metazoa</taxon>
        <taxon>Spiralia</taxon>
        <taxon>Lophotrochozoa</taxon>
        <taxon>Mollusca</taxon>
        <taxon>Bivalvia</taxon>
        <taxon>Autobranchia</taxon>
        <taxon>Pteriomorphia</taxon>
        <taxon>Mytilida</taxon>
        <taxon>Mytiloidea</taxon>
        <taxon>Mytilidae</taxon>
        <taxon>Mytilinae</taxon>
        <taxon>Mytilus</taxon>
    </lineage>
</organism>
<feature type="region of interest" description="Disordered" evidence="4">
    <location>
        <begin position="523"/>
        <end position="572"/>
    </location>
</feature>
<evidence type="ECO:0000256" key="3">
    <source>
        <dbReference type="SAM" id="Coils"/>
    </source>
</evidence>
<dbReference type="SMART" id="SM00233">
    <property type="entry name" value="PH"/>
    <property type="match status" value="5"/>
</dbReference>
<feature type="region of interest" description="Disordered" evidence="4">
    <location>
        <begin position="118"/>
        <end position="154"/>
    </location>
</feature>
<dbReference type="InterPro" id="IPR008936">
    <property type="entry name" value="Rho_GTPase_activation_prot"/>
</dbReference>
<dbReference type="PROSITE" id="PS50200">
    <property type="entry name" value="RA"/>
    <property type="match status" value="1"/>
</dbReference>
<accession>A0A6J8EZU0</accession>
<dbReference type="InterPro" id="IPR001849">
    <property type="entry name" value="PH_domain"/>
</dbReference>
<dbReference type="PROSITE" id="PS50105">
    <property type="entry name" value="SAM_DOMAIN"/>
    <property type="match status" value="1"/>
</dbReference>
<feature type="region of interest" description="Disordered" evidence="4">
    <location>
        <begin position="302"/>
        <end position="405"/>
    </location>
</feature>
<dbReference type="Pfam" id="PF00169">
    <property type="entry name" value="PH"/>
    <property type="match status" value="2"/>
</dbReference>
<feature type="domain" description="Arf-GAP" evidence="7">
    <location>
        <begin position="799"/>
        <end position="874"/>
    </location>
</feature>
<feature type="compositionally biased region" description="Polar residues" evidence="4">
    <location>
        <begin position="442"/>
        <end position="451"/>
    </location>
</feature>
<evidence type="ECO:0000313" key="11">
    <source>
        <dbReference type="Proteomes" id="UP000507470"/>
    </source>
</evidence>
<feature type="compositionally biased region" description="Pro residues" evidence="4">
    <location>
        <begin position="347"/>
        <end position="369"/>
    </location>
</feature>
<dbReference type="Gene3D" id="1.10.150.50">
    <property type="entry name" value="Transcription Factor, Ets-1"/>
    <property type="match status" value="1"/>
</dbReference>
<dbReference type="PROSITE" id="PS50003">
    <property type="entry name" value="PH_DOMAIN"/>
    <property type="match status" value="2"/>
</dbReference>
<feature type="domain" description="Rho-GAP" evidence="9">
    <location>
        <begin position="1333"/>
        <end position="1520"/>
    </location>
</feature>
<feature type="domain" description="PH" evidence="5">
    <location>
        <begin position="567"/>
        <end position="666"/>
    </location>
</feature>
<dbReference type="InterPro" id="IPR029071">
    <property type="entry name" value="Ubiquitin-like_domsf"/>
</dbReference>
<feature type="compositionally biased region" description="Low complexity" evidence="4">
    <location>
        <begin position="372"/>
        <end position="384"/>
    </location>
</feature>
<dbReference type="InterPro" id="IPR001660">
    <property type="entry name" value="SAM"/>
</dbReference>
<evidence type="ECO:0000256" key="1">
    <source>
        <dbReference type="ARBA" id="ARBA00022468"/>
    </source>
</evidence>
<feature type="domain" description="Ras-associating" evidence="8">
    <location>
        <begin position="1593"/>
        <end position="1651"/>
    </location>
</feature>
<evidence type="ECO:0000259" key="5">
    <source>
        <dbReference type="PROSITE" id="PS50003"/>
    </source>
</evidence>
<dbReference type="PRINTS" id="PR00405">
    <property type="entry name" value="REVINTRACTNG"/>
</dbReference>
<keyword evidence="11" id="KW-1185">Reference proteome</keyword>
<dbReference type="Pfam" id="PF00620">
    <property type="entry name" value="RhoGAP"/>
    <property type="match status" value="1"/>
</dbReference>
<dbReference type="Gene3D" id="1.10.555.10">
    <property type="entry name" value="Rho GTPase activation protein"/>
    <property type="match status" value="1"/>
</dbReference>
<dbReference type="PROSITE" id="PS50115">
    <property type="entry name" value="ARFGAP"/>
    <property type="match status" value="2"/>
</dbReference>
<feature type="compositionally biased region" description="Acidic residues" evidence="4">
    <location>
        <begin position="524"/>
        <end position="534"/>
    </location>
</feature>
<dbReference type="Gene3D" id="2.30.29.30">
    <property type="entry name" value="Pleckstrin-homology domain (PH domain)/Phosphotyrosine-binding domain (PTB)"/>
    <property type="match status" value="4"/>
</dbReference>
<keyword evidence="2" id="KW-0863">Zinc-finger</keyword>
<dbReference type="InterPro" id="IPR052227">
    <property type="entry name" value="Arf-Rho-GAP_ANK-PH_domain"/>
</dbReference>
<dbReference type="Gene3D" id="1.10.220.150">
    <property type="entry name" value="Arf GTPase activating protein"/>
    <property type="match status" value="2"/>
</dbReference>
<keyword evidence="2" id="KW-0862">Zinc</keyword>
<dbReference type="InterPro" id="IPR037278">
    <property type="entry name" value="ARFGAP/RecO"/>
</dbReference>
<keyword evidence="2" id="KW-0479">Metal-binding</keyword>